<protein>
    <recommendedName>
        <fullName evidence="4">Regulator of phospholipase D SRF1</fullName>
    </recommendedName>
</protein>
<proteinExistence type="predicted"/>
<dbReference type="PANTHER" id="PTHR36819:SF1">
    <property type="entry name" value="REGULATOR OF PHOSPHOLIPASE D SRF1"/>
    <property type="match status" value="1"/>
</dbReference>
<dbReference type="InterPro" id="IPR037737">
    <property type="entry name" value="Srf1"/>
</dbReference>
<comment type="caution">
    <text evidence="2">The sequence shown here is derived from an EMBL/GenBank/DDBJ whole genome shotgun (WGS) entry which is preliminary data.</text>
</comment>
<dbReference type="PANTHER" id="PTHR36819">
    <property type="entry name" value="REGULATOR OF PHOSPHOLIPASE D SRF1"/>
    <property type="match status" value="1"/>
</dbReference>
<evidence type="ECO:0000313" key="2">
    <source>
        <dbReference type="EMBL" id="KAL1871604.1"/>
    </source>
</evidence>
<dbReference type="EMBL" id="JAZHXJ010000151">
    <property type="protein sequence ID" value="KAL1871604.1"/>
    <property type="molecule type" value="Genomic_DNA"/>
</dbReference>
<gene>
    <name evidence="2" type="ORF">VTK73DRAFT_1953</name>
</gene>
<organism evidence="2 3">
    <name type="scientific">Phialemonium thermophilum</name>
    <dbReference type="NCBI Taxonomy" id="223376"/>
    <lineage>
        <taxon>Eukaryota</taxon>
        <taxon>Fungi</taxon>
        <taxon>Dikarya</taxon>
        <taxon>Ascomycota</taxon>
        <taxon>Pezizomycotina</taxon>
        <taxon>Sordariomycetes</taxon>
        <taxon>Sordariomycetidae</taxon>
        <taxon>Cephalothecales</taxon>
        <taxon>Cephalothecaceae</taxon>
        <taxon>Phialemonium</taxon>
    </lineage>
</organism>
<keyword evidence="3" id="KW-1185">Reference proteome</keyword>
<dbReference type="Proteomes" id="UP001586593">
    <property type="component" value="Unassembled WGS sequence"/>
</dbReference>
<name>A0ABR3X784_9PEZI</name>
<evidence type="ECO:0008006" key="4">
    <source>
        <dbReference type="Google" id="ProtNLM"/>
    </source>
</evidence>
<evidence type="ECO:0000256" key="1">
    <source>
        <dbReference type="SAM" id="MobiDB-lite"/>
    </source>
</evidence>
<reference evidence="2 3" key="1">
    <citation type="journal article" date="2024" name="Commun. Biol.">
        <title>Comparative genomic analysis of thermophilic fungi reveals convergent evolutionary adaptations and gene losses.</title>
        <authorList>
            <person name="Steindorff A.S."/>
            <person name="Aguilar-Pontes M.V."/>
            <person name="Robinson A.J."/>
            <person name="Andreopoulos B."/>
            <person name="LaButti K."/>
            <person name="Kuo A."/>
            <person name="Mondo S."/>
            <person name="Riley R."/>
            <person name="Otillar R."/>
            <person name="Haridas S."/>
            <person name="Lipzen A."/>
            <person name="Grimwood J."/>
            <person name="Schmutz J."/>
            <person name="Clum A."/>
            <person name="Reid I.D."/>
            <person name="Moisan M.C."/>
            <person name="Butler G."/>
            <person name="Nguyen T.T.M."/>
            <person name="Dewar K."/>
            <person name="Conant G."/>
            <person name="Drula E."/>
            <person name="Henrissat B."/>
            <person name="Hansel C."/>
            <person name="Singer S."/>
            <person name="Hutchinson M.I."/>
            <person name="de Vries R.P."/>
            <person name="Natvig D.O."/>
            <person name="Powell A.J."/>
            <person name="Tsang A."/>
            <person name="Grigoriev I.V."/>
        </authorList>
    </citation>
    <scope>NUCLEOTIDE SEQUENCE [LARGE SCALE GENOMIC DNA]</scope>
    <source>
        <strain evidence="2 3">ATCC 24622</strain>
    </source>
</reference>
<accession>A0ABR3X784</accession>
<feature type="region of interest" description="Disordered" evidence="1">
    <location>
        <begin position="1"/>
        <end position="81"/>
    </location>
</feature>
<evidence type="ECO:0000313" key="3">
    <source>
        <dbReference type="Proteomes" id="UP001586593"/>
    </source>
</evidence>
<feature type="compositionally biased region" description="Low complexity" evidence="1">
    <location>
        <begin position="52"/>
        <end position="65"/>
    </location>
</feature>
<sequence>MTAAPPAPGLVPQDPRISVGTASTAVENPFHHPPRTVPPWVTSAEARGSFESSRTPSSPTQRPPRAAQAQHNNTPSDLRRRVSKDGYVYVLDDDESTPRRRVRSRITLQRILKGKEAAERGRKWDHLRSAEPVIVSGSLARAQSRSPWWDFVRSSEYGHLPNEESEVVSIEELDKLQPGFNNPVDLPRPLDLEKARPTTRTAALYKRAWKILLKHPLVPLAFRLTVLVTSITAMALSVHIFEIERGRRNSGPERAQAIFAMAVDAVAIPYTCYMTWDEYTGKPLGLRPPTQKISLTLMDLFFIIFKSASTSLAFDTLIYQNSHVSIVEDYSSALTAFQLVSLVSWTMNLTVNVFRLVHRLGGSEDESAHIWSGHG</sequence>